<evidence type="ECO:0000256" key="2">
    <source>
        <dbReference type="ARBA" id="ARBA00022692"/>
    </source>
</evidence>
<comment type="subcellular location">
    <subcellularLocation>
        <location evidence="1">Membrane</location>
        <topology evidence="1">Single-pass membrane protein</topology>
    </subcellularLocation>
</comment>
<feature type="chain" id="PRO_5043038477" evidence="7">
    <location>
        <begin position="22"/>
        <end position="418"/>
    </location>
</feature>
<comment type="caution">
    <text evidence="8">The sequence shown here is derived from an EMBL/GenBank/DDBJ whole genome shotgun (WGS) entry which is preliminary data.</text>
</comment>
<feature type="compositionally biased region" description="Low complexity" evidence="5">
    <location>
        <begin position="148"/>
        <end position="170"/>
    </location>
</feature>
<feature type="region of interest" description="Disordered" evidence="5">
    <location>
        <begin position="259"/>
        <end position="283"/>
    </location>
</feature>
<keyword evidence="4 6" id="KW-0472">Membrane</keyword>
<accession>A0AAN6VI29</accession>
<feature type="region of interest" description="Disordered" evidence="5">
    <location>
        <begin position="139"/>
        <end position="188"/>
    </location>
</feature>
<name>A0AAN6VI29_9PEZI</name>
<dbReference type="PANTHER" id="PTHR15549">
    <property type="entry name" value="PAIRED IMMUNOGLOBULIN-LIKE TYPE 2 RECEPTOR"/>
    <property type="match status" value="1"/>
</dbReference>
<evidence type="ECO:0000256" key="5">
    <source>
        <dbReference type="SAM" id="MobiDB-lite"/>
    </source>
</evidence>
<evidence type="ECO:0000256" key="6">
    <source>
        <dbReference type="SAM" id="Phobius"/>
    </source>
</evidence>
<feature type="transmembrane region" description="Helical" evidence="6">
    <location>
        <begin position="193"/>
        <end position="218"/>
    </location>
</feature>
<evidence type="ECO:0000313" key="9">
    <source>
        <dbReference type="Proteomes" id="UP001302745"/>
    </source>
</evidence>
<dbReference type="AlphaFoldDB" id="A0AAN6VI29"/>
<evidence type="ECO:0000256" key="7">
    <source>
        <dbReference type="SAM" id="SignalP"/>
    </source>
</evidence>
<sequence>MPRRWFALWAASLAAVHTAASAVPMNELFTRQSSCAPDFNQCKNADFPDYFCCPSGQRCITLAGKTTLLCCPKGSDCLRIQPLPCDISLQDGEKNPDAVIKTTALGGTLEKCGTQCCPFGYSCKDGECAMNANQNAAPLQTTTAKPGPTSTNSAKTSATSDADSPDTTNPADSANTTGASSDEANAQNSGPPVAAIAGGVAAAVVVLIAIAVLAFFFLRKRKKEASEAGSPPKLSRSTSSFGNLISNPIMMENTAFRSDFARGSGPRDPAEDPGSVTGALLDSSVNSPEAGSMLAVPPVAALGAERQGEAGYGGYGGLEASQYEQPRFVDMPYADYEGGLMPQTPRQNREPSSVSINVFADPNITPDRTPESNADRRYTNMTTFTSMLDKADLGGLARGESYLPYQPGAGQASPMPRK</sequence>
<feature type="signal peptide" evidence="7">
    <location>
        <begin position="1"/>
        <end position="21"/>
    </location>
</feature>
<feature type="region of interest" description="Disordered" evidence="5">
    <location>
        <begin position="398"/>
        <end position="418"/>
    </location>
</feature>
<proteinExistence type="predicted"/>
<reference evidence="8" key="1">
    <citation type="journal article" date="2023" name="Mol. Phylogenet. Evol.">
        <title>Genome-scale phylogeny and comparative genomics of the fungal order Sordariales.</title>
        <authorList>
            <person name="Hensen N."/>
            <person name="Bonometti L."/>
            <person name="Westerberg I."/>
            <person name="Brannstrom I.O."/>
            <person name="Guillou S."/>
            <person name="Cros-Aarteil S."/>
            <person name="Calhoun S."/>
            <person name="Haridas S."/>
            <person name="Kuo A."/>
            <person name="Mondo S."/>
            <person name="Pangilinan J."/>
            <person name="Riley R."/>
            <person name="LaButti K."/>
            <person name="Andreopoulos B."/>
            <person name="Lipzen A."/>
            <person name="Chen C."/>
            <person name="Yan M."/>
            <person name="Daum C."/>
            <person name="Ng V."/>
            <person name="Clum A."/>
            <person name="Steindorff A."/>
            <person name="Ohm R.A."/>
            <person name="Martin F."/>
            <person name="Silar P."/>
            <person name="Natvig D.O."/>
            <person name="Lalanne C."/>
            <person name="Gautier V."/>
            <person name="Ament-Velasquez S.L."/>
            <person name="Kruys A."/>
            <person name="Hutchinson M.I."/>
            <person name="Powell A.J."/>
            <person name="Barry K."/>
            <person name="Miller A.N."/>
            <person name="Grigoriev I.V."/>
            <person name="Debuchy R."/>
            <person name="Gladieux P."/>
            <person name="Hiltunen Thoren M."/>
            <person name="Johannesson H."/>
        </authorList>
    </citation>
    <scope>NUCLEOTIDE SEQUENCE</scope>
    <source>
        <strain evidence="8">CBS 538.74</strain>
    </source>
</reference>
<protein>
    <submittedName>
        <fullName evidence="8">Uncharacterized protein</fullName>
    </submittedName>
</protein>
<dbReference type="GO" id="GO:0016020">
    <property type="term" value="C:membrane"/>
    <property type="evidence" value="ECO:0007669"/>
    <property type="project" value="UniProtKB-SubCell"/>
</dbReference>
<keyword evidence="7" id="KW-0732">Signal</keyword>
<evidence type="ECO:0000256" key="4">
    <source>
        <dbReference type="ARBA" id="ARBA00023136"/>
    </source>
</evidence>
<dbReference type="GO" id="GO:0071944">
    <property type="term" value="C:cell periphery"/>
    <property type="evidence" value="ECO:0007669"/>
    <property type="project" value="UniProtKB-ARBA"/>
</dbReference>
<dbReference type="Proteomes" id="UP001302745">
    <property type="component" value="Unassembled WGS sequence"/>
</dbReference>
<keyword evidence="3 6" id="KW-1133">Transmembrane helix</keyword>
<organism evidence="8 9">
    <name type="scientific">Chaetomidium leptoderma</name>
    <dbReference type="NCBI Taxonomy" id="669021"/>
    <lineage>
        <taxon>Eukaryota</taxon>
        <taxon>Fungi</taxon>
        <taxon>Dikarya</taxon>
        <taxon>Ascomycota</taxon>
        <taxon>Pezizomycotina</taxon>
        <taxon>Sordariomycetes</taxon>
        <taxon>Sordariomycetidae</taxon>
        <taxon>Sordariales</taxon>
        <taxon>Chaetomiaceae</taxon>
        <taxon>Chaetomidium</taxon>
    </lineage>
</organism>
<reference evidence="8" key="2">
    <citation type="submission" date="2023-05" db="EMBL/GenBank/DDBJ databases">
        <authorList>
            <consortium name="Lawrence Berkeley National Laboratory"/>
            <person name="Steindorff A."/>
            <person name="Hensen N."/>
            <person name="Bonometti L."/>
            <person name="Westerberg I."/>
            <person name="Brannstrom I.O."/>
            <person name="Guillou S."/>
            <person name="Cros-Aarteil S."/>
            <person name="Calhoun S."/>
            <person name="Haridas S."/>
            <person name="Kuo A."/>
            <person name="Mondo S."/>
            <person name="Pangilinan J."/>
            <person name="Riley R."/>
            <person name="Labutti K."/>
            <person name="Andreopoulos B."/>
            <person name="Lipzen A."/>
            <person name="Chen C."/>
            <person name="Yanf M."/>
            <person name="Daum C."/>
            <person name="Ng V."/>
            <person name="Clum A."/>
            <person name="Ohm R."/>
            <person name="Martin F."/>
            <person name="Silar P."/>
            <person name="Natvig D."/>
            <person name="Lalanne C."/>
            <person name="Gautier V."/>
            <person name="Ament-Velasquez S.L."/>
            <person name="Kruys A."/>
            <person name="Hutchinson M.I."/>
            <person name="Powell A.J."/>
            <person name="Barry K."/>
            <person name="Miller A.N."/>
            <person name="Grigoriev I.V."/>
            <person name="Debuchy R."/>
            <person name="Gladieux P."/>
            <person name="Thoren M.H."/>
            <person name="Johannesson H."/>
        </authorList>
    </citation>
    <scope>NUCLEOTIDE SEQUENCE</scope>
    <source>
        <strain evidence="8">CBS 538.74</strain>
    </source>
</reference>
<feature type="compositionally biased region" description="Polar residues" evidence="5">
    <location>
        <begin position="171"/>
        <end position="188"/>
    </location>
</feature>
<evidence type="ECO:0000256" key="3">
    <source>
        <dbReference type="ARBA" id="ARBA00022989"/>
    </source>
</evidence>
<gene>
    <name evidence="8" type="ORF">C8A00DRAFT_35370</name>
</gene>
<keyword evidence="2 6" id="KW-0812">Transmembrane</keyword>
<evidence type="ECO:0000256" key="1">
    <source>
        <dbReference type="ARBA" id="ARBA00004167"/>
    </source>
</evidence>
<keyword evidence="9" id="KW-1185">Reference proteome</keyword>
<evidence type="ECO:0000313" key="8">
    <source>
        <dbReference type="EMBL" id="KAK4151948.1"/>
    </source>
</evidence>
<dbReference type="EMBL" id="MU856993">
    <property type="protein sequence ID" value="KAK4151948.1"/>
    <property type="molecule type" value="Genomic_DNA"/>
</dbReference>
<dbReference type="InterPro" id="IPR051694">
    <property type="entry name" value="Immunoregulatory_rcpt-like"/>
</dbReference>